<evidence type="ECO:0000256" key="1">
    <source>
        <dbReference type="SAM" id="MobiDB-lite"/>
    </source>
</evidence>
<organism evidence="2 3">
    <name type="scientific">Dentipellis fragilis</name>
    <dbReference type="NCBI Taxonomy" id="205917"/>
    <lineage>
        <taxon>Eukaryota</taxon>
        <taxon>Fungi</taxon>
        <taxon>Dikarya</taxon>
        <taxon>Basidiomycota</taxon>
        <taxon>Agaricomycotina</taxon>
        <taxon>Agaricomycetes</taxon>
        <taxon>Russulales</taxon>
        <taxon>Hericiaceae</taxon>
        <taxon>Dentipellis</taxon>
    </lineage>
</organism>
<gene>
    <name evidence="2" type="ORF">EVG20_g3752</name>
</gene>
<protein>
    <submittedName>
        <fullName evidence="2">Uncharacterized protein</fullName>
    </submittedName>
</protein>
<evidence type="ECO:0000313" key="2">
    <source>
        <dbReference type="EMBL" id="TFY67938.1"/>
    </source>
</evidence>
<proteinExistence type="predicted"/>
<evidence type="ECO:0000313" key="3">
    <source>
        <dbReference type="Proteomes" id="UP000298327"/>
    </source>
</evidence>
<dbReference type="AlphaFoldDB" id="A0A4Y9Z1Y5"/>
<name>A0A4Y9Z1Y5_9AGAM</name>
<comment type="caution">
    <text evidence="2">The sequence shown here is derived from an EMBL/GenBank/DDBJ whole genome shotgun (WGS) entry which is preliminary data.</text>
</comment>
<keyword evidence="3" id="KW-1185">Reference proteome</keyword>
<reference evidence="2 3" key="1">
    <citation type="submission" date="2019-02" db="EMBL/GenBank/DDBJ databases">
        <title>Genome sequencing of the rare red list fungi Dentipellis fragilis.</title>
        <authorList>
            <person name="Buettner E."/>
            <person name="Kellner H."/>
        </authorList>
    </citation>
    <scope>NUCLEOTIDE SEQUENCE [LARGE SCALE GENOMIC DNA]</scope>
    <source>
        <strain evidence="2 3">DSM 105465</strain>
    </source>
</reference>
<accession>A0A4Y9Z1Y5</accession>
<sequence>MHVLRPRSILATPPHTSIPGAQVTRTTNRALHAVLTYPCAARDNPQTPAAERHGEGRIHPPRILATQLQMPRIPRHPAVLEPRLPYASRRSTTHYLRLQHPAACQLQLHRLRRAPNVRRAAGVVPPRAVAV</sequence>
<dbReference type="EMBL" id="SEOQ01000176">
    <property type="protein sequence ID" value="TFY67938.1"/>
    <property type="molecule type" value="Genomic_DNA"/>
</dbReference>
<dbReference type="Proteomes" id="UP000298327">
    <property type="component" value="Unassembled WGS sequence"/>
</dbReference>
<feature type="region of interest" description="Disordered" evidence="1">
    <location>
        <begin position="1"/>
        <end position="21"/>
    </location>
</feature>